<evidence type="ECO:0000313" key="3">
    <source>
        <dbReference type="Proteomes" id="UP000001449"/>
    </source>
</evidence>
<organism evidence="2 3">
    <name type="scientific">Thalassiosira pseudonana</name>
    <name type="common">Marine diatom</name>
    <name type="synonym">Cyclotella nana</name>
    <dbReference type="NCBI Taxonomy" id="35128"/>
    <lineage>
        <taxon>Eukaryota</taxon>
        <taxon>Sar</taxon>
        <taxon>Stramenopiles</taxon>
        <taxon>Ochrophyta</taxon>
        <taxon>Bacillariophyta</taxon>
        <taxon>Coscinodiscophyceae</taxon>
        <taxon>Thalassiosirophycidae</taxon>
        <taxon>Thalassiosirales</taxon>
        <taxon>Thalassiosiraceae</taxon>
        <taxon>Thalassiosira</taxon>
    </lineage>
</organism>
<feature type="compositionally biased region" description="Basic residues" evidence="1">
    <location>
        <begin position="609"/>
        <end position="620"/>
    </location>
</feature>
<dbReference type="KEGG" id="tps:THAPSDRAFT_21607"/>
<reference evidence="2 3" key="1">
    <citation type="journal article" date="2004" name="Science">
        <title>The genome of the diatom Thalassiosira pseudonana: ecology, evolution, and metabolism.</title>
        <authorList>
            <person name="Armbrust E.V."/>
            <person name="Berges J.A."/>
            <person name="Bowler C."/>
            <person name="Green B.R."/>
            <person name="Martinez D."/>
            <person name="Putnam N.H."/>
            <person name="Zhou S."/>
            <person name="Allen A.E."/>
            <person name="Apt K.E."/>
            <person name="Bechner M."/>
            <person name="Brzezinski M.A."/>
            <person name="Chaal B.K."/>
            <person name="Chiovitti A."/>
            <person name="Davis A.K."/>
            <person name="Demarest M.S."/>
            <person name="Detter J.C."/>
            <person name="Glavina T."/>
            <person name="Goodstein D."/>
            <person name="Hadi M.Z."/>
            <person name="Hellsten U."/>
            <person name="Hildebrand M."/>
            <person name="Jenkins B.D."/>
            <person name="Jurka J."/>
            <person name="Kapitonov V.V."/>
            <person name="Kroger N."/>
            <person name="Lau W.W."/>
            <person name="Lane T.W."/>
            <person name="Larimer F.W."/>
            <person name="Lippmeier J.C."/>
            <person name="Lucas S."/>
            <person name="Medina M."/>
            <person name="Montsant A."/>
            <person name="Obornik M."/>
            <person name="Parker M.S."/>
            <person name="Palenik B."/>
            <person name="Pazour G.J."/>
            <person name="Richardson P.M."/>
            <person name="Rynearson T.A."/>
            <person name="Saito M.A."/>
            <person name="Schwartz D.C."/>
            <person name="Thamatrakoln K."/>
            <person name="Valentin K."/>
            <person name="Vardi A."/>
            <person name="Wilkerson F.P."/>
            <person name="Rokhsar D.S."/>
        </authorList>
    </citation>
    <scope>NUCLEOTIDE SEQUENCE [LARGE SCALE GENOMIC DNA]</scope>
    <source>
        <strain evidence="2 3">CCMP1335</strain>
    </source>
</reference>
<feature type="compositionally biased region" description="Basic and acidic residues" evidence="1">
    <location>
        <begin position="80"/>
        <end position="92"/>
    </location>
</feature>
<keyword evidence="3" id="KW-1185">Reference proteome</keyword>
<feature type="compositionally biased region" description="Low complexity" evidence="1">
    <location>
        <begin position="125"/>
        <end position="135"/>
    </location>
</feature>
<name>B8BWW4_THAPS</name>
<protein>
    <submittedName>
        <fullName evidence="2">Uncharacterized protein</fullName>
    </submittedName>
</protein>
<evidence type="ECO:0000256" key="1">
    <source>
        <dbReference type="SAM" id="MobiDB-lite"/>
    </source>
</evidence>
<dbReference type="GeneID" id="7441718"/>
<dbReference type="HOGENOM" id="CLU_363915_0_0_1"/>
<dbReference type="PaxDb" id="35128-Thaps21607"/>
<gene>
    <name evidence="2" type="ORF">THAPSDRAFT_21607</name>
</gene>
<feature type="region of interest" description="Disordered" evidence="1">
    <location>
        <begin position="328"/>
        <end position="368"/>
    </location>
</feature>
<dbReference type="AlphaFoldDB" id="B8BWW4"/>
<feature type="compositionally biased region" description="Acidic residues" evidence="1">
    <location>
        <begin position="756"/>
        <end position="768"/>
    </location>
</feature>
<dbReference type="EMBL" id="CM000640">
    <property type="protein sequence ID" value="EED93602.1"/>
    <property type="molecule type" value="Genomic_DNA"/>
</dbReference>
<feature type="region of interest" description="Disordered" evidence="1">
    <location>
        <begin position="502"/>
        <end position="622"/>
    </location>
</feature>
<reference evidence="2 3" key="2">
    <citation type="journal article" date="2008" name="Nature">
        <title>The Phaeodactylum genome reveals the evolutionary history of diatom genomes.</title>
        <authorList>
            <person name="Bowler C."/>
            <person name="Allen A.E."/>
            <person name="Badger J.H."/>
            <person name="Grimwood J."/>
            <person name="Jabbari K."/>
            <person name="Kuo A."/>
            <person name="Maheswari U."/>
            <person name="Martens C."/>
            <person name="Maumus F."/>
            <person name="Otillar R.P."/>
            <person name="Rayko E."/>
            <person name="Salamov A."/>
            <person name="Vandepoele K."/>
            <person name="Beszteri B."/>
            <person name="Gruber A."/>
            <person name="Heijde M."/>
            <person name="Katinka M."/>
            <person name="Mock T."/>
            <person name="Valentin K."/>
            <person name="Verret F."/>
            <person name="Berges J.A."/>
            <person name="Brownlee C."/>
            <person name="Cadoret J.P."/>
            <person name="Chiovitti A."/>
            <person name="Choi C.J."/>
            <person name="Coesel S."/>
            <person name="De Martino A."/>
            <person name="Detter J.C."/>
            <person name="Durkin C."/>
            <person name="Falciatore A."/>
            <person name="Fournet J."/>
            <person name="Haruta M."/>
            <person name="Huysman M.J."/>
            <person name="Jenkins B.D."/>
            <person name="Jiroutova K."/>
            <person name="Jorgensen R.E."/>
            <person name="Joubert Y."/>
            <person name="Kaplan A."/>
            <person name="Kroger N."/>
            <person name="Kroth P.G."/>
            <person name="La Roche J."/>
            <person name="Lindquist E."/>
            <person name="Lommer M."/>
            <person name="Martin-Jezequel V."/>
            <person name="Lopez P.J."/>
            <person name="Lucas S."/>
            <person name="Mangogna M."/>
            <person name="McGinnis K."/>
            <person name="Medlin L.K."/>
            <person name="Montsant A."/>
            <person name="Oudot-Le Secq M.P."/>
            <person name="Napoli C."/>
            <person name="Obornik M."/>
            <person name="Parker M.S."/>
            <person name="Petit J.L."/>
            <person name="Porcel B.M."/>
            <person name="Poulsen N."/>
            <person name="Robison M."/>
            <person name="Rychlewski L."/>
            <person name="Rynearson T.A."/>
            <person name="Schmutz J."/>
            <person name="Shapiro H."/>
            <person name="Siaut M."/>
            <person name="Stanley M."/>
            <person name="Sussman M.R."/>
            <person name="Taylor A.R."/>
            <person name="Vardi A."/>
            <person name="von Dassow P."/>
            <person name="Vyverman W."/>
            <person name="Willis A."/>
            <person name="Wyrwicz L.S."/>
            <person name="Rokhsar D.S."/>
            <person name="Weissenbach J."/>
            <person name="Armbrust E.V."/>
            <person name="Green B.R."/>
            <person name="Van de Peer Y."/>
            <person name="Grigoriev I.V."/>
        </authorList>
    </citation>
    <scope>NUCLEOTIDE SEQUENCE [LARGE SCALE GENOMIC DNA]</scope>
    <source>
        <strain evidence="2 3">CCMP1335</strain>
    </source>
</reference>
<dbReference type="RefSeq" id="XP_002288166.1">
    <property type="nucleotide sequence ID" value="XM_002288130.1"/>
</dbReference>
<feature type="compositionally biased region" description="Low complexity" evidence="1">
    <location>
        <begin position="356"/>
        <end position="368"/>
    </location>
</feature>
<feature type="compositionally biased region" description="Low complexity" evidence="1">
    <location>
        <begin position="529"/>
        <end position="543"/>
    </location>
</feature>
<dbReference type="Proteomes" id="UP000001449">
    <property type="component" value="Chromosome 3"/>
</dbReference>
<feature type="compositionally biased region" description="Basic and acidic residues" evidence="1">
    <location>
        <begin position="687"/>
        <end position="699"/>
    </location>
</feature>
<proteinExistence type="predicted"/>
<evidence type="ECO:0000313" key="2">
    <source>
        <dbReference type="EMBL" id="EED93602.1"/>
    </source>
</evidence>
<feature type="compositionally biased region" description="Low complexity" evidence="1">
    <location>
        <begin position="412"/>
        <end position="433"/>
    </location>
</feature>
<dbReference type="InParanoid" id="B8BWW4"/>
<feature type="compositionally biased region" description="Basic residues" evidence="1">
    <location>
        <begin position="136"/>
        <end position="146"/>
    </location>
</feature>
<feature type="region of interest" description="Disordered" evidence="1">
    <location>
        <begin position="410"/>
        <end position="453"/>
    </location>
</feature>
<feature type="region of interest" description="Disordered" evidence="1">
    <location>
        <begin position="677"/>
        <end position="768"/>
    </location>
</feature>
<feature type="region of interest" description="Disordered" evidence="1">
    <location>
        <begin position="66"/>
        <end position="158"/>
    </location>
</feature>
<sequence>MDHHKSCSSWVAEPIAVQHSQYNACEDEFTPSSSIVRHPHDIESFMHHDDHQNADASAQSYVSPLTADEEEEVTDGKYGSSHEHRDGVDLVAKRGRRRTSVEIESARHQQSSSAHHHHSPPPSQQPSQQQQLVSRPKQRRPRHSSRRSSLGETTQNLNSQMAKLDTFLRASSLRLKEDGTCSFLFEGVKFEIEASIYNDDEGRDGGMEETGEFLFYCSLGKLHILRRNFSTRASGMEGNLLRMLSFWNEELQQQQSPESGLLRIDSSKADGPHVSFIYYGNVGEIGSAEMFQEYLDQFVDDALEFHGLLNEGGEDNVVKQCGVTRAVEGEEQGGLDRSERSCNSRNKRERNAQDDVVPSTTSSAVVASEAASKRALAKSFKSTSTASMTVCSHSSNESVSYRPSEVVNKINSPSRVSSPSVPSSTAQPTPSVVEPSRTATPSPPPMNNTTSKKTTVFSKVMSTLKWNNDNSIGAMAFIDPSNPSSAFVIDKNNEEKMMGKPTINISRKGVEKVAKQGSSFHGDDRDMTPPKASSSRPSRKVSSFHIDDNGRNHHRSSRNTTKGSSFHIDDHPRHVISKRSSLQSFHEDDSRPVRKTSSSFHHIDDRSSRIPRKSKSVHKRGSYEEREFYGSVPSNMNHNKYNNSFNPSVDVFNNSEPCDIGNNSRFNHSELLLSKSRKSSYRANKSVHPERNHDIDHRQQQRINSSSEHRRKTPSDVESRAMKSHHQRQGGAPPSSPPPSSRGGKWSMERTKYDVNEETWEDEGQYNR</sequence>
<accession>B8BWW4</accession>